<keyword evidence="4 7" id="KW-0812">Transmembrane</keyword>
<accession>A0A926DY30</accession>
<evidence type="ECO:0000256" key="2">
    <source>
        <dbReference type="ARBA" id="ARBA00006448"/>
    </source>
</evidence>
<dbReference type="AlphaFoldDB" id="A0A926DY30"/>
<reference evidence="9" key="1">
    <citation type="submission" date="2020-08" db="EMBL/GenBank/DDBJ databases">
        <title>Genome public.</title>
        <authorList>
            <person name="Liu C."/>
            <person name="Sun Q."/>
        </authorList>
    </citation>
    <scope>NUCLEOTIDE SEQUENCE</scope>
    <source>
        <strain evidence="9">NSJ-31</strain>
    </source>
</reference>
<evidence type="ECO:0000256" key="4">
    <source>
        <dbReference type="ARBA" id="ARBA00022692"/>
    </source>
</evidence>
<feature type="transmembrane region" description="Helical" evidence="7">
    <location>
        <begin position="34"/>
        <end position="57"/>
    </location>
</feature>
<evidence type="ECO:0000259" key="8">
    <source>
        <dbReference type="Pfam" id="PF04239"/>
    </source>
</evidence>
<keyword evidence="6 7" id="KW-0472">Membrane</keyword>
<gene>
    <name evidence="9" type="ORF">H8711_01175</name>
</gene>
<comment type="caution">
    <text evidence="9">The sequence shown here is derived from an EMBL/GenBank/DDBJ whole genome shotgun (WGS) entry which is preliminary data.</text>
</comment>
<evidence type="ECO:0000256" key="7">
    <source>
        <dbReference type="SAM" id="Phobius"/>
    </source>
</evidence>
<dbReference type="Pfam" id="PF04239">
    <property type="entry name" value="DUF421"/>
    <property type="match status" value="1"/>
</dbReference>
<evidence type="ECO:0000313" key="10">
    <source>
        <dbReference type="Proteomes" id="UP000653127"/>
    </source>
</evidence>
<comment type="similarity">
    <text evidence="2">Belongs to the UPF0702 family.</text>
</comment>
<proteinExistence type="inferred from homology"/>
<evidence type="ECO:0000313" key="9">
    <source>
        <dbReference type="EMBL" id="MBC8545549.1"/>
    </source>
</evidence>
<dbReference type="InterPro" id="IPR023090">
    <property type="entry name" value="UPF0702_alpha/beta_dom_sf"/>
</dbReference>
<keyword evidence="10" id="KW-1185">Reference proteome</keyword>
<evidence type="ECO:0000256" key="6">
    <source>
        <dbReference type="ARBA" id="ARBA00023136"/>
    </source>
</evidence>
<evidence type="ECO:0000256" key="1">
    <source>
        <dbReference type="ARBA" id="ARBA00004651"/>
    </source>
</evidence>
<sequence>MGKRHLGELEPSEFVVAIMISNIATLPIEDTNIPLVAGIVPILALVSFEVIISSIGLRCKIVRKLVSGNPIIIIRDGVIDQKKMRELRYSIDDLLEQLRSKDVFDIADVAYAIVETTGQLSVFPKYPNRAVTNQDLNLPEPSCANSPQMVLICDGELVPDTLNYCNLREDWLQKTLEKQGVKQKDVFLMTCNQAANYHLVLRDDKKSGKKEGESA</sequence>
<dbReference type="EMBL" id="JACRST010000001">
    <property type="protein sequence ID" value="MBC8545549.1"/>
    <property type="molecule type" value="Genomic_DNA"/>
</dbReference>
<dbReference type="Gene3D" id="3.30.240.20">
    <property type="entry name" value="bsu07140 like domains"/>
    <property type="match status" value="2"/>
</dbReference>
<name>A0A926DY30_9FIRM</name>
<dbReference type="PANTHER" id="PTHR34582">
    <property type="entry name" value="UPF0702 TRANSMEMBRANE PROTEIN YCAP"/>
    <property type="match status" value="1"/>
</dbReference>
<dbReference type="Proteomes" id="UP000653127">
    <property type="component" value="Unassembled WGS sequence"/>
</dbReference>
<feature type="domain" description="YetF C-terminal" evidence="8">
    <location>
        <begin position="59"/>
        <end position="191"/>
    </location>
</feature>
<dbReference type="GO" id="GO:0005886">
    <property type="term" value="C:plasma membrane"/>
    <property type="evidence" value="ECO:0007669"/>
    <property type="project" value="UniProtKB-SubCell"/>
</dbReference>
<protein>
    <submittedName>
        <fullName evidence="9">DUF421 domain-containing protein</fullName>
    </submittedName>
</protein>
<organism evidence="9 10">
    <name type="scientific">Ligaoa zhengdingensis</name>
    <dbReference type="NCBI Taxonomy" id="2763658"/>
    <lineage>
        <taxon>Bacteria</taxon>
        <taxon>Bacillati</taxon>
        <taxon>Bacillota</taxon>
        <taxon>Clostridia</taxon>
        <taxon>Eubacteriales</taxon>
        <taxon>Oscillospiraceae</taxon>
        <taxon>Ligaoa</taxon>
    </lineage>
</organism>
<dbReference type="PANTHER" id="PTHR34582:SF6">
    <property type="entry name" value="UPF0702 TRANSMEMBRANE PROTEIN YCAP"/>
    <property type="match status" value="1"/>
</dbReference>
<keyword evidence="3" id="KW-1003">Cell membrane</keyword>
<evidence type="ECO:0000256" key="3">
    <source>
        <dbReference type="ARBA" id="ARBA00022475"/>
    </source>
</evidence>
<comment type="subcellular location">
    <subcellularLocation>
        <location evidence="1">Cell membrane</location>
        <topology evidence="1">Multi-pass membrane protein</topology>
    </subcellularLocation>
</comment>
<keyword evidence="5 7" id="KW-1133">Transmembrane helix</keyword>
<evidence type="ECO:0000256" key="5">
    <source>
        <dbReference type="ARBA" id="ARBA00022989"/>
    </source>
</evidence>
<dbReference type="InterPro" id="IPR007353">
    <property type="entry name" value="DUF421"/>
</dbReference>